<evidence type="ECO:0000256" key="1">
    <source>
        <dbReference type="SAM" id="MobiDB-lite"/>
    </source>
</evidence>
<feature type="compositionally biased region" description="Low complexity" evidence="1">
    <location>
        <begin position="44"/>
        <end position="68"/>
    </location>
</feature>
<feature type="non-terminal residue" evidence="2">
    <location>
        <position position="68"/>
    </location>
</feature>
<evidence type="ECO:0000313" key="3">
    <source>
        <dbReference type="Proteomes" id="UP001163064"/>
    </source>
</evidence>
<feature type="region of interest" description="Disordered" evidence="1">
    <location>
        <begin position="39"/>
        <end position="68"/>
    </location>
</feature>
<proteinExistence type="predicted"/>
<dbReference type="Proteomes" id="UP001163064">
    <property type="component" value="Unassembled WGS sequence"/>
</dbReference>
<keyword evidence="3" id="KW-1185">Reference proteome</keyword>
<reference evidence="2" key="1">
    <citation type="submission" date="2022-10" db="EMBL/GenBank/DDBJ databases">
        <title>Streptomyces beihaiensis sp. nov., a chitin degrading actinobacterium, isolated from shrimp pond soil.</title>
        <authorList>
            <person name="Xie J."/>
            <person name="Shen N."/>
        </authorList>
    </citation>
    <scope>NUCLEOTIDE SEQUENCE</scope>
    <source>
        <strain evidence="2">GXMU-J5</strain>
    </source>
</reference>
<protein>
    <submittedName>
        <fullName evidence="2">Uncharacterized protein</fullName>
    </submittedName>
</protein>
<organism evidence="2 3">
    <name type="scientific">Streptomyces beihaiensis</name>
    <dbReference type="NCBI Taxonomy" id="2984495"/>
    <lineage>
        <taxon>Bacteria</taxon>
        <taxon>Bacillati</taxon>
        <taxon>Actinomycetota</taxon>
        <taxon>Actinomycetes</taxon>
        <taxon>Kitasatosporales</taxon>
        <taxon>Streptomycetaceae</taxon>
        <taxon>Streptomyces</taxon>
    </lineage>
</organism>
<accession>A0ABT3U2Z9</accession>
<gene>
    <name evidence="2" type="ORF">OFY01_28855</name>
</gene>
<dbReference type="EMBL" id="JAPHNL010000320">
    <property type="protein sequence ID" value="MCX3063698.1"/>
    <property type="molecule type" value="Genomic_DNA"/>
</dbReference>
<name>A0ABT3U2Z9_9ACTN</name>
<sequence length="68" mass="7071">MNAPATAPCANAHLTAAPGDTRLLAGWYADGRAAALDDHLSRYGPPSSSTAGWSSSSAWRPMSSPRRT</sequence>
<evidence type="ECO:0000313" key="2">
    <source>
        <dbReference type="EMBL" id="MCX3063698.1"/>
    </source>
</evidence>
<comment type="caution">
    <text evidence="2">The sequence shown here is derived from an EMBL/GenBank/DDBJ whole genome shotgun (WGS) entry which is preliminary data.</text>
</comment>